<dbReference type="AlphaFoldDB" id="A0A0F9RM28"/>
<accession>A0A0F9RM28</accession>
<evidence type="ECO:0000313" key="1">
    <source>
        <dbReference type="EMBL" id="KKN50832.1"/>
    </source>
</evidence>
<gene>
    <name evidence="1" type="ORF">LCGC14_0628680</name>
</gene>
<protein>
    <submittedName>
        <fullName evidence="1">Uncharacterized protein</fullName>
    </submittedName>
</protein>
<reference evidence="1" key="1">
    <citation type="journal article" date="2015" name="Nature">
        <title>Complex archaea that bridge the gap between prokaryotes and eukaryotes.</title>
        <authorList>
            <person name="Spang A."/>
            <person name="Saw J.H."/>
            <person name="Jorgensen S.L."/>
            <person name="Zaremba-Niedzwiedzka K."/>
            <person name="Martijn J."/>
            <person name="Lind A.E."/>
            <person name="van Eijk R."/>
            <person name="Schleper C."/>
            <person name="Guy L."/>
            <person name="Ettema T.J."/>
        </authorList>
    </citation>
    <scope>NUCLEOTIDE SEQUENCE</scope>
</reference>
<name>A0A0F9RM28_9ZZZZ</name>
<sequence>MLAPCCLGWWLHKIEKPRLLARHEDEVEGESLDLGNRKYPLTDCSMTQPRFFYFQYGLPQVRQLVTLQHMDSRTVQQFWVITRPVGPTTLHPITEN</sequence>
<comment type="caution">
    <text evidence="1">The sequence shown here is derived from an EMBL/GenBank/DDBJ whole genome shotgun (WGS) entry which is preliminary data.</text>
</comment>
<proteinExistence type="predicted"/>
<dbReference type="EMBL" id="LAZR01001093">
    <property type="protein sequence ID" value="KKN50832.1"/>
    <property type="molecule type" value="Genomic_DNA"/>
</dbReference>
<organism evidence="1">
    <name type="scientific">marine sediment metagenome</name>
    <dbReference type="NCBI Taxonomy" id="412755"/>
    <lineage>
        <taxon>unclassified sequences</taxon>
        <taxon>metagenomes</taxon>
        <taxon>ecological metagenomes</taxon>
    </lineage>
</organism>